<reference evidence="3" key="1">
    <citation type="submission" date="2017-11" db="EMBL/GenBank/DDBJ databases">
        <authorList>
            <person name="Lima N.C."/>
            <person name="Parody-Merino A.M."/>
            <person name="Battley P.F."/>
            <person name="Fidler A.E."/>
            <person name="Prosdocimi F."/>
        </authorList>
    </citation>
    <scope>NUCLEOTIDE SEQUENCE [LARGE SCALE GENOMIC DNA]</scope>
</reference>
<gene>
    <name evidence="2" type="ORF">llap_16743</name>
</gene>
<dbReference type="EMBL" id="KZ510643">
    <property type="protein sequence ID" value="PKU32953.1"/>
    <property type="molecule type" value="Genomic_DNA"/>
</dbReference>
<evidence type="ECO:0000256" key="1">
    <source>
        <dbReference type="SAM" id="MobiDB-lite"/>
    </source>
</evidence>
<dbReference type="AlphaFoldDB" id="A0A2I0TGM2"/>
<reference evidence="3" key="2">
    <citation type="submission" date="2017-12" db="EMBL/GenBank/DDBJ databases">
        <title>Genome sequence of the Bar-tailed Godwit (Limosa lapponica baueri).</title>
        <authorList>
            <person name="Lima N.C.B."/>
            <person name="Parody-Merino A.M."/>
            <person name="Battley P.F."/>
            <person name="Fidler A.E."/>
            <person name="Prosdocimi F."/>
        </authorList>
    </citation>
    <scope>NUCLEOTIDE SEQUENCE [LARGE SCALE GENOMIC DNA]</scope>
</reference>
<name>A0A2I0TGM2_LIMLA</name>
<keyword evidence="3" id="KW-1185">Reference proteome</keyword>
<feature type="compositionally biased region" description="Basic residues" evidence="1">
    <location>
        <begin position="25"/>
        <end position="49"/>
    </location>
</feature>
<feature type="compositionally biased region" description="Basic and acidic residues" evidence="1">
    <location>
        <begin position="50"/>
        <end position="62"/>
    </location>
</feature>
<evidence type="ECO:0000313" key="3">
    <source>
        <dbReference type="Proteomes" id="UP000233556"/>
    </source>
</evidence>
<proteinExistence type="predicted"/>
<protein>
    <submittedName>
        <fullName evidence="2">Uncharacterized protein</fullName>
    </submittedName>
</protein>
<evidence type="ECO:0000313" key="2">
    <source>
        <dbReference type="EMBL" id="PKU32953.1"/>
    </source>
</evidence>
<feature type="region of interest" description="Disordered" evidence="1">
    <location>
        <begin position="23"/>
        <end position="66"/>
    </location>
</feature>
<accession>A0A2I0TGM2</accession>
<sequence>MGDLSLEPMVDIQVQIMLEGVHWERKGKRRGKERKGKERKGKERKGKERKGKERKREKVELKKQRKQNKNINNYFYVSMILRNRFLPSSNADESNKTPHFKLKSPAILNFPSCIVRHVIS</sequence>
<dbReference type="Proteomes" id="UP000233556">
    <property type="component" value="Unassembled WGS sequence"/>
</dbReference>
<organism evidence="2 3">
    <name type="scientific">Limosa lapponica baueri</name>
    <dbReference type="NCBI Taxonomy" id="1758121"/>
    <lineage>
        <taxon>Eukaryota</taxon>
        <taxon>Metazoa</taxon>
        <taxon>Chordata</taxon>
        <taxon>Craniata</taxon>
        <taxon>Vertebrata</taxon>
        <taxon>Euteleostomi</taxon>
        <taxon>Archelosauria</taxon>
        <taxon>Archosauria</taxon>
        <taxon>Dinosauria</taxon>
        <taxon>Saurischia</taxon>
        <taxon>Theropoda</taxon>
        <taxon>Coelurosauria</taxon>
        <taxon>Aves</taxon>
        <taxon>Neognathae</taxon>
        <taxon>Neoaves</taxon>
        <taxon>Charadriiformes</taxon>
        <taxon>Scolopacidae</taxon>
        <taxon>Limosa</taxon>
    </lineage>
</organism>